<feature type="domain" description="GH18" evidence="4">
    <location>
        <begin position="29"/>
        <end position="363"/>
    </location>
</feature>
<dbReference type="SMART" id="SM00636">
    <property type="entry name" value="Glyco_18"/>
    <property type="match status" value="1"/>
</dbReference>
<dbReference type="GO" id="GO:0008843">
    <property type="term" value="F:endochitinase activity"/>
    <property type="evidence" value="ECO:0007669"/>
    <property type="project" value="UniProtKB-EC"/>
</dbReference>
<evidence type="ECO:0000313" key="6">
    <source>
        <dbReference type="Proteomes" id="UP000808337"/>
    </source>
</evidence>
<proteinExistence type="predicted"/>
<dbReference type="PROSITE" id="PS51910">
    <property type="entry name" value="GH18_2"/>
    <property type="match status" value="1"/>
</dbReference>
<dbReference type="InterPro" id="IPR011583">
    <property type="entry name" value="Chitinase_II/V-like_cat"/>
</dbReference>
<dbReference type="GO" id="GO:0005975">
    <property type="term" value="P:carbohydrate metabolic process"/>
    <property type="evidence" value="ECO:0007669"/>
    <property type="project" value="InterPro"/>
</dbReference>
<evidence type="ECO:0000313" key="5">
    <source>
        <dbReference type="EMBL" id="MBK9981101.1"/>
    </source>
</evidence>
<protein>
    <recommendedName>
        <fullName evidence="2">chitinase</fullName>
        <ecNumber evidence="2">3.2.1.14</ecNumber>
    </recommendedName>
</protein>
<dbReference type="GO" id="GO:0008061">
    <property type="term" value="F:chitin binding"/>
    <property type="evidence" value="ECO:0007669"/>
    <property type="project" value="InterPro"/>
</dbReference>
<dbReference type="EMBL" id="JADKGY010000001">
    <property type="protein sequence ID" value="MBK9981101.1"/>
    <property type="molecule type" value="Genomic_DNA"/>
</dbReference>
<comment type="caution">
    <text evidence="5">The sequence shown here is derived from an EMBL/GenBank/DDBJ whole genome shotgun (WGS) entry which is preliminary data.</text>
</comment>
<keyword evidence="3" id="KW-0624">Polysaccharide degradation</keyword>
<reference evidence="5 6" key="1">
    <citation type="submission" date="2020-10" db="EMBL/GenBank/DDBJ databases">
        <title>Connecting structure to function with the recovery of over 1000 high-quality activated sludge metagenome-assembled genomes encoding full-length rRNA genes using long-read sequencing.</title>
        <authorList>
            <person name="Singleton C.M."/>
            <person name="Petriglieri F."/>
            <person name="Kristensen J.M."/>
            <person name="Kirkegaard R.H."/>
            <person name="Michaelsen T.Y."/>
            <person name="Andersen M.H."/>
            <person name="Karst S.M."/>
            <person name="Dueholm M.S."/>
            <person name="Nielsen P.H."/>
            <person name="Albertsen M."/>
        </authorList>
    </citation>
    <scope>NUCLEOTIDE SEQUENCE [LARGE SCALE GENOMIC DNA]</scope>
    <source>
        <strain evidence="5">Ribe_18-Q3-R11-54_MAXAC.273</strain>
    </source>
</reference>
<sequence length="363" mass="41031">MTSISKVFLVLLLCSLLFIKLSAQSDSDFRVVGYYSGPTNLVDSFQIDKLTHLIFSFGHLKDNRLHIGSAEDSATIKRMVELKGKNPELKVMLSLGGWGACQTCSDVFNTEKGREEFAQSVREITDYFQTDGIDLDWEYPAIQGPPGHTFRKEDRRNFTSLLKELRKVNGKNFEISFAAGGFTTYIDSAVEWKEVIRYTDFINIMTYDLVHGYSKISGHHTPLYSTPQQIESTDHAVQLLLQAGVPSDQLVVGAAFYGRFFQIDEGNPVDLYEPCHFLHGFSNKDTGDSLSIKNGFEKKWDDVAQAPYAINVKRRLLATYDDEKSVALKTKYAIENKLGGIMFWQMCDDKFRGGLLDAIDNMQ</sequence>
<dbReference type="PANTHER" id="PTHR11177:SF317">
    <property type="entry name" value="CHITINASE 12-RELATED"/>
    <property type="match status" value="1"/>
</dbReference>
<dbReference type="Gene3D" id="3.10.50.10">
    <property type="match status" value="1"/>
</dbReference>
<keyword evidence="5" id="KW-0378">Hydrolase</keyword>
<dbReference type="Gene3D" id="3.20.20.80">
    <property type="entry name" value="Glycosidases"/>
    <property type="match status" value="1"/>
</dbReference>
<evidence type="ECO:0000256" key="3">
    <source>
        <dbReference type="ARBA" id="ARBA00023024"/>
    </source>
</evidence>
<evidence type="ECO:0000256" key="1">
    <source>
        <dbReference type="ARBA" id="ARBA00000822"/>
    </source>
</evidence>
<evidence type="ECO:0000259" key="4">
    <source>
        <dbReference type="PROSITE" id="PS51910"/>
    </source>
</evidence>
<dbReference type="EC" id="3.2.1.14" evidence="2"/>
<dbReference type="AlphaFoldDB" id="A0A9D7XNK9"/>
<keyword evidence="3" id="KW-0119">Carbohydrate metabolism</keyword>
<dbReference type="Pfam" id="PF00704">
    <property type="entry name" value="Glyco_hydro_18"/>
    <property type="match status" value="1"/>
</dbReference>
<dbReference type="PANTHER" id="PTHR11177">
    <property type="entry name" value="CHITINASE"/>
    <property type="match status" value="1"/>
</dbReference>
<dbReference type="InterPro" id="IPR001223">
    <property type="entry name" value="Glyco_hydro18_cat"/>
</dbReference>
<dbReference type="InterPro" id="IPR050314">
    <property type="entry name" value="Glycosyl_Hydrlase_18"/>
</dbReference>
<dbReference type="InterPro" id="IPR029070">
    <property type="entry name" value="Chitinase_insertion_sf"/>
</dbReference>
<evidence type="ECO:0000256" key="2">
    <source>
        <dbReference type="ARBA" id="ARBA00012729"/>
    </source>
</evidence>
<gene>
    <name evidence="5" type="ORF">IPP15_01520</name>
</gene>
<comment type="catalytic activity">
    <reaction evidence="1">
        <text>Random endo-hydrolysis of N-acetyl-beta-D-glucosaminide (1-&gt;4)-beta-linkages in chitin and chitodextrins.</text>
        <dbReference type="EC" id="3.2.1.14"/>
    </reaction>
</comment>
<dbReference type="InterPro" id="IPR017853">
    <property type="entry name" value="GH"/>
</dbReference>
<dbReference type="Proteomes" id="UP000808337">
    <property type="component" value="Unassembled WGS sequence"/>
</dbReference>
<dbReference type="SUPFAM" id="SSF54556">
    <property type="entry name" value="Chitinase insertion domain"/>
    <property type="match status" value="1"/>
</dbReference>
<name>A0A9D7XNK9_9BACT</name>
<dbReference type="SUPFAM" id="SSF51445">
    <property type="entry name" value="(Trans)glycosidases"/>
    <property type="match status" value="1"/>
</dbReference>
<dbReference type="CDD" id="cd06548">
    <property type="entry name" value="GH18_chitinase"/>
    <property type="match status" value="1"/>
</dbReference>
<dbReference type="GO" id="GO:0006032">
    <property type="term" value="P:chitin catabolic process"/>
    <property type="evidence" value="ECO:0007669"/>
    <property type="project" value="UniProtKB-KW"/>
</dbReference>
<accession>A0A9D7XNK9</accession>
<organism evidence="5 6">
    <name type="scientific">Candidatus Opimibacter skivensis</name>
    <dbReference type="NCBI Taxonomy" id="2982028"/>
    <lineage>
        <taxon>Bacteria</taxon>
        <taxon>Pseudomonadati</taxon>
        <taxon>Bacteroidota</taxon>
        <taxon>Saprospiria</taxon>
        <taxon>Saprospirales</taxon>
        <taxon>Saprospiraceae</taxon>
        <taxon>Candidatus Opimibacter</taxon>
    </lineage>
</organism>
<keyword evidence="3" id="KW-0146">Chitin degradation</keyword>